<evidence type="ECO:0000313" key="2">
    <source>
        <dbReference type="Proteomes" id="UP000410492"/>
    </source>
</evidence>
<accession>A0A653DCG7</accession>
<protein>
    <submittedName>
        <fullName evidence="1">Uncharacterized protein</fullName>
    </submittedName>
</protein>
<dbReference type="AlphaFoldDB" id="A0A653DCG7"/>
<gene>
    <name evidence="1" type="ORF">CALMAC_LOCUS16140</name>
</gene>
<dbReference type="PANTHER" id="PTHR45749">
    <property type="match status" value="1"/>
</dbReference>
<dbReference type="Proteomes" id="UP000410492">
    <property type="component" value="Unassembled WGS sequence"/>
</dbReference>
<dbReference type="EMBL" id="CAACVG010011180">
    <property type="protein sequence ID" value="VEN57536.1"/>
    <property type="molecule type" value="Genomic_DNA"/>
</dbReference>
<feature type="non-terminal residue" evidence="1">
    <location>
        <position position="84"/>
    </location>
</feature>
<dbReference type="PANTHER" id="PTHR45749:SF28">
    <property type="entry name" value="ZINC FINGER MYM-TYPE PROTEIN 1-LIKE-RELATED"/>
    <property type="match status" value="1"/>
</dbReference>
<keyword evidence="2" id="KW-1185">Reference proteome</keyword>
<reference evidence="1 2" key="1">
    <citation type="submission" date="2019-01" db="EMBL/GenBank/DDBJ databases">
        <authorList>
            <person name="Sayadi A."/>
        </authorList>
    </citation>
    <scope>NUCLEOTIDE SEQUENCE [LARGE SCALE GENOMIC DNA]</scope>
</reference>
<evidence type="ECO:0000313" key="1">
    <source>
        <dbReference type="EMBL" id="VEN57536.1"/>
    </source>
</evidence>
<organism evidence="1 2">
    <name type="scientific">Callosobruchus maculatus</name>
    <name type="common">Southern cowpea weevil</name>
    <name type="synonym">Pulse bruchid</name>
    <dbReference type="NCBI Taxonomy" id="64391"/>
    <lineage>
        <taxon>Eukaryota</taxon>
        <taxon>Metazoa</taxon>
        <taxon>Ecdysozoa</taxon>
        <taxon>Arthropoda</taxon>
        <taxon>Hexapoda</taxon>
        <taxon>Insecta</taxon>
        <taxon>Pterygota</taxon>
        <taxon>Neoptera</taxon>
        <taxon>Endopterygota</taxon>
        <taxon>Coleoptera</taxon>
        <taxon>Polyphaga</taxon>
        <taxon>Cucujiformia</taxon>
        <taxon>Chrysomeloidea</taxon>
        <taxon>Chrysomelidae</taxon>
        <taxon>Bruchinae</taxon>
        <taxon>Bruchini</taxon>
        <taxon>Callosobruchus</taxon>
    </lineage>
</organism>
<sequence length="84" mass="9683">MKHRNQQTKQIILLNCMLKVYHEEVTREINKANFVSIIADETTDVSSEFQLVIILRYISSCRPVERFCKFVNPSGHDAVSITNA</sequence>
<name>A0A653DCG7_CALMS</name>
<dbReference type="OrthoDB" id="8183827at2759"/>
<proteinExistence type="predicted"/>